<dbReference type="STRING" id="765915.A0A1Y2HR27"/>
<dbReference type="GO" id="GO:0032040">
    <property type="term" value="C:small-subunit processome"/>
    <property type="evidence" value="ECO:0007669"/>
    <property type="project" value="TreeGrafter"/>
</dbReference>
<dbReference type="GO" id="GO:0030686">
    <property type="term" value="C:90S preribosome"/>
    <property type="evidence" value="ECO:0007669"/>
    <property type="project" value="InterPro"/>
</dbReference>
<dbReference type="SMART" id="SM00320">
    <property type="entry name" value="WD40"/>
    <property type="match status" value="6"/>
</dbReference>
<evidence type="ECO:0000313" key="2">
    <source>
        <dbReference type="EMBL" id="ORZ36271.1"/>
    </source>
</evidence>
<dbReference type="InterPro" id="IPR015943">
    <property type="entry name" value="WD40/YVTN_repeat-like_dom_sf"/>
</dbReference>
<sequence>MTASSSMKAPGVTAMESHVVRFVDHVPSPINSLALTPPSTHRQYLAVARDNGDIELRLPQCAYYVERVIPGGENRMPSSLAWAHESVLADPDFYDDNEERAWALKRLLAKRPRLFSASLNGYITEWNIESLLPVKIVDATGGGVWSLAVNPAGTMLAAGCDDGCIRLYDLTDDQVTLARTFYKQKGRVLSLAWHPSGNFLVSGSDDSVLRQWDVATGQPLDRATLERKNRKQTVVWSILVLPNGTIVTGNSMGRVEFWDWDTATLLHTIVAHEADVLSLTASKDGSQVFSASVDRNVAQLRAEGKTWVKAHVRKYHANDVKAICMVETKGAHDLVSGGVDTELTIVPLGAGGFRSSVQRRMDEFQVPRISIAADRDVLLARYDNSLRLFQLGTTDVEEASLAERKYRSKLDVTQPASLLAEMRLSSVRNVEQAVISRDGEWVVASHMDAVKLWHVGYAQGNELAVQLTKTKSKLPSLRHLATAPVASSTGESEREAAAIFAHSPNAFQGGSLVAGVDAKNAVQVYHLPPLSKSWVPVHVATFTHHGGSHVAHVALSKNGRFLASADAQARAFVVDLWSATAHAAGLPKPDAVISSTPSLPLVSESFFEKKVFPQYAPLAVTSLQFTCAQTLDKAGLVASQVEYLVMTLSNNDFYIYTAPGFEQHKWTRTNLSRMGADFRDRADYFRGAYALNASRMLLWTSHWVLAVDLNKDLPSLNKRKHKADGKPSSASAVLGREGELADRGYSFFSHYKHMMHMEIVGAHKMVVVERPWVDLVTSLPDAFAGKKYGM</sequence>
<dbReference type="InterPro" id="IPR036322">
    <property type="entry name" value="WD40_repeat_dom_sf"/>
</dbReference>
<dbReference type="InterPro" id="IPR001680">
    <property type="entry name" value="WD40_rpt"/>
</dbReference>
<comment type="caution">
    <text evidence="2">The sequence shown here is derived from an EMBL/GenBank/DDBJ whole genome shotgun (WGS) entry which is preliminary data.</text>
</comment>
<dbReference type="Gene3D" id="2.130.10.10">
    <property type="entry name" value="YVTN repeat-like/Quinoprotein amine dehydrogenase"/>
    <property type="match status" value="3"/>
</dbReference>
<feature type="repeat" description="WD" evidence="1">
    <location>
        <begin position="181"/>
        <end position="222"/>
    </location>
</feature>
<dbReference type="SUPFAM" id="SSF50978">
    <property type="entry name" value="WD40 repeat-like"/>
    <property type="match status" value="1"/>
</dbReference>
<dbReference type="GO" id="GO:0034455">
    <property type="term" value="C:t-UTP complex"/>
    <property type="evidence" value="ECO:0007669"/>
    <property type="project" value="TreeGrafter"/>
</dbReference>
<keyword evidence="1" id="KW-0853">WD repeat</keyword>
<dbReference type="PROSITE" id="PS50294">
    <property type="entry name" value="WD_REPEATS_REGION"/>
    <property type="match status" value="1"/>
</dbReference>
<dbReference type="OrthoDB" id="8883818at2759"/>
<dbReference type="GO" id="GO:0000462">
    <property type="term" value="P:maturation of SSU-rRNA from tricistronic rRNA transcript (SSU-rRNA, 5.8S rRNA, LSU-rRNA)"/>
    <property type="evidence" value="ECO:0007669"/>
    <property type="project" value="InterPro"/>
</dbReference>
<dbReference type="PROSITE" id="PS50082">
    <property type="entry name" value="WD_REPEATS_2"/>
    <property type="match status" value="2"/>
</dbReference>
<dbReference type="PANTHER" id="PTHR44163:SF1">
    <property type="entry name" value="U3 SMALL NUCLEOLAR RNA-ASSOCIATED PROTEIN 4 HOMOLOG"/>
    <property type="match status" value="1"/>
</dbReference>
<protein>
    <submittedName>
        <fullName evidence="2">WD40-repeat-containing domain protein</fullName>
    </submittedName>
</protein>
<gene>
    <name evidence="2" type="ORF">BCR44DRAFT_27967</name>
</gene>
<dbReference type="SUPFAM" id="SSF101908">
    <property type="entry name" value="Putative isomerase YbhE"/>
    <property type="match status" value="1"/>
</dbReference>
<feature type="repeat" description="WD" evidence="1">
    <location>
        <begin position="137"/>
        <end position="178"/>
    </location>
</feature>
<keyword evidence="3" id="KW-1185">Reference proteome</keyword>
<evidence type="ECO:0000313" key="3">
    <source>
        <dbReference type="Proteomes" id="UP000193411"/>
    </source>
</evidence>
<evidence type="ECO:0000256" key="1">
    <source>
        <dbReference type="PROSITE-ProRule" id="PRU00221"/>
    </source>
</evidence>
<organism evidence="2 3">
    <name type="scientific">Catenaria anguillulae PL171</name>
    <dbReference type="NCBI Taxonomy" id="765915"/>
    <lineage>
        <taxon>Eukaryota</taxon>
        <taxon>Fungi</taxon>
        <taxon>Fungi incertae sedis</taxon>
        <taxon>Blastocladiomycota</taxon>
        <taxon>Blastocladiomycetes</taxon>
        <taxon>Blastocladiales</taxon>
        <taxon>Catenariaceae</taxon>
        <taxon>Catenaria</taxon>
    </lineage>
</organism>
<proteinExistence type="predicted"/>
<dbReference type="Proteomes" id="UP000193411">
    <property type="component" value="Unassembled WGS sequence"/>
</dbReference>
<reference evidence="2 3" key="1">
    <citation type="submission" date="2016-07" db="EMBL/GenBank/DDBJ databases">
        <title>Pervasive Adenine N6-methylation of Active Genes in Fungi.</title>
        <authorList>
            <consortium name="DOE Joint Genome Institute"/>
            <person name="Mondo S.J."/>
            <person name="Dannebaum R.O."/>
            <person name="Kuo R.C."/>
            <person name="Labutti K."/>
            <person name="Haridas S."/>
            <person name="Kuo A."/>
            <person name="Salamov A."/>
            <person name="Ahrendt S.R."/>
            <person name="Lipzen A."/>
            <person name="Sullivan W."/>
            <person name="Andreopoulos W.B."/>
            <person name="Clum A."/>
            <person name="Lindquist E."/>
            <person name="Daum C."/>
            <person name="Ramamoorthy G.K."/>
            <person name="Gryganskyi A."/>
            <person name="Culley D."/>
            <person name="Magnuson J.K."/>
            <person name="James T.Y."/>
            <person name="O'Malley M.A."/>
            <person name="Stajich J.E."/>
            <person name="Spatafora J.W."/>
            <person name="Visel A."/>
            <person name="Grigoriev I.V."/>
        </authorList>
    </citation>
    <scope>NUCLEOTIDE SEQUENCE [LARGE SCALE GENOMIC DNA]</scope>
    <source>
        <strain evidence="2 3">PL171</strain>
    </source>
</reference>
<dbReference type="PANTHER" id="PTHR44163">
    <property type="entry name" value="U3 SMALL NUCLEOLAR RNA-ASSOCIATED PROTEIN 4 HOMOLOG"/>
    <property type="match status" value="1"/>
</dbReference>
<accession>A0A1Y2HR27</accession>
<dbReference type="GO" id="GO:0003723">
    <property type="term" value="F:RNA binding"/>
    <property type="evidence" value="ECO:0007669"/>
    <property type="project" value="TreeGrafter"/>
</dbReference>
<dbReference type="Pfam" id="PF00400">
    <property type="entry name" value="WD40"/>
    <property type="match status" value="4"/>
</dbReference>
<name>A0A1Y2HR27_9FUNG</name>
<dbReference type="EMBL" id="MCFL01000018">
    <property type="protein sequence ID" value="ORZ36271.1"/>
    <property type="molecule type" value="Genomic_DNA"/>
</dbReference>
<dbReference type="InterPro" id="IPR046351">
    <property type="entry name" value="UTP4"/>
</dbReference>
<dbReference type="AlphaFoldDB" id="A0A1Y2HR27"/>